<accession>A0AA89BYT2</accession>
<dbReference type="PANTHER" id="PTHR24252:SF7">
    <property type="entry name" value="HYALIN"/>
    <property type="match status" value="1"/>
</dbReference>
<dbReference type="CDD" id="cd00190">
    <property type="entry name" value="Tryp_SPc"/>
    <property type="match status" value="1"/>
</dbReference>
<dbReference type="SUPFAM" id="SSF57424">
    <property type="entry name" value="LDL receptor-like module"/>
    <property type="match status" value="4"/>
</dbReference>
<evidence type="ECO:0000256" key="3">
    <source>
        <dbReference type="ARBA" id="ARBA00022825"/>
    </source>
</evidence>
<dbReference type="PROSITE" id="PS50068">
    <property type="entry name" value="LDLRA_2"/>
    <property type="match status" value="3"/>
</dbReference>
<feature type="disulfide bond" evidence="7">
    <location>
        <begin position="95"/>
        <end position="110"/>
    </location>
</feature>
<reference evidence="11" key="1">
    <citation type="submission" date="2019-08" db="EMBL/GenBank/DDBJ databases">
        <title>The improved chromosome-level genome for the pearl oyster Pinctada fucata martensii using PacBio sequencing and Hi-C.</title>
        <authorList>
            <person name="Zheng Z."/>
        </authorList>
    </citation>
    <scope>NUCLEOTIDE SEQUENCE</scope>
    <source>
        <strain evidence="11">ZZ-2019</strain>
        <tissue evidence="11">Adductor muscle</tissue>
    </source>
</reference>
<keyword evidence="1" id="KW-0645">Protease</keyword>
<dbReference type="Proteomes" id="UP001186944">
    <property type="component" value="Unassembled WGS sequence"/>
</dbReference>
<name>A0AA89BYT2_PINIB</name>
<dbReference type="InterPro" id="IPR001190">
    <property type="entry name" value="SRCR"/>
</dbReference>
<evidence type="ECO:0000313" key="11">
    <source>
        <dbReference type="EMBL" id="KAK3099485.1"/>
    </source>
</evidence>
<proteinExistence type="inferred from homology"/>
<evidence type="ECO:0000256" key="6">
    <source>
        <dbReference type="ARBA" id="ARBA00024195"/>
    </source>
</evidence>
<comment type="caution">
    <text evidence="8">Lacks conserved residue(s) required for the propagation of feature annotation.</text>
</comment>
<evidence type="ECO:0000259" key="10">
    <source>
        <dbReference type="PROSITE" id="PS50287"/>
    </source>
</evidence>
<dbReference type="PANTHER" id="PTHR24252">
    <property type="entry name" value="ACROSIN-RELATED"/>
    <property type="match status" value="1"/>
</dbReference>
<dbReference type="PROSITE" id="PS00135">
    <property type="entry name" value="TRYPSIN_SER"/>
    <property type="match status" value="1"/>
</dbReference>
<dbReference type="GO" id="GO:0006508">
    <property type="term" value="P:proteolysis"/>
    <property type="evidence" value="ECO:0007669"/>
    <property type="project" value="UniProtKB-KW"/>
</dbReference>
<dbReference type="InterPro" id="IPR023415">
    <property type="entry name" value="LDLR_class-A_CS"/>
</dbReference>
<comment type="caution">
    <text evidence="11">The sequence shown here is derived from an EMBL/GenBank/DDBJ whole genome shotgun (WGS) entry which is preliminary data.</text>
</comment>
<keyword evidence="2" id="KW-0378">Hydrolase</keyword>
<gene>
    <name evidence="11" type="ORF">FSP39_005130</name>
</gene>
<dbReference type="FunFam" id="2.40.10.10:FF:000002">
    <property type="entry name" value="Transmembrane protease serine"/>
    <property type="match status" value="1"/>
</dbReference>
<evidence type="ECO:0000256" key="7">
    <source>
        <dbReference type="PROSITE-ProRule" id="PRU00124"/>
    </source>
</evidence>
<dbReference type="PRINTS" id="PR00261">
    <property type="entry name" value="LDLRECEPTOR"/>
</dbReference>
<keyword evidence="5" id="KW-0325">Glycoprotein</keyword>
<feature type="disulfide bond" evidence="7">
    <location>
        <begin position="59"/>
        <end position="74"/>
    </location>
</feature>
<dbReference type="InterPro" id="IPR043504">
    <property type="entry name" value="Peptidase_S1_PA_chymotrypsin"/>
</dbReference>
<dbReference type="SUPFAM" id="SSF56487">
    <property type="entry name" value="SRCR-like"/>
    <property type="match status" value="1"/>
</dbReference>
<dbReference type="PROSITE" id="PS50240">
    <property type="entry name" value="TRYPSIN_DOM"/>
    <property type="match status" value="1"/>
</dbReference>
<keyword evidence="3" id="KW-0720">Serine protease</keyword>
<dbReference type="Pfam" id="PF00089">
    <property type="entry name" value="Trypsin"/>
    <property type="match status" value="1"/>
</dbReference>
<dbReference type="EMBL" id="VSWD01000006">
    <property type="protein sequence ID" value="KAK3099485.1"/>
    <property type="molecule type" value="Genomic_DNA"/>
</dbReference>
<evidence type="ECO:0000256" key="5">
    <source>
        <dbReference type="ARBA" id="ARBA00023180"/>
    </source>
</evidence>
<evidence type="ECO:0008006" key="13">
    <source>
        <dbReference type="Google" id="ProtNLM"/>
    </source>
</evidence>
<evidence type="ECO:0000256" key="8">
    <source>
        <dbReference type="PROSITE-ProRule" id="PRU00196"/>
    </source>
</evidence>
<dbReference type="PROSITE" id="PS01209">
    <property type="entry name" value="LDLRA_1"/>
    <property type="match status" value="1"/>
</dbReference>
<protein>
    <recommendedName>
        <fullName evidence="13">Peptidase S1 domain-containing protein</fullName>
    </recommendedName>
</protein>
<feature type="domain" description="SRCR" evidence="10">
    <location>
        <begin position="145"/>
        <end position="187"/>
    </location>
</feature>
<feature type="disulfide bond" evidence="7">
    <location>
        <begin position="23"/>
        <end position="38"/>
    </location>
</feature>
<dbReference type="InterPro" id="IPR036772">
    <property type="entry name" value="SRCR-like_dom_sf"/>
</dbReference>
<dbReference type="PROSITE" id="PS50287">
    <property type="entry name" value="SRCR_2"/>
    <property type="match status" value="1"/>
</dbReference>
<dbReference type="SMART" id="SM00192">
    <property type="entry name" value="LDLa"/>
    <property type="match status" value="4"/>
</dbReference>
<feature type="domain" description="Peptidase S1" evidence="9">
    <location>
        <begin position="58"/>
        <end position="394"/>
    </location>
</feature>
<dbReference type="Gene3D" id="4.10.400.10">
    <property type="entry name" value="Low-density Lipoprotein Receptor"/>
    <property type="match status" value="4"/>
</dbReference>
<dbReference type="SUPFAM" id="SSF50494">
    <property type="entry name" value="Trypsin-like serine proteases"/>
    <property type="match status" value="1"/>
</dbReference>
<evidence type="ECO:0000259" key="9">
    <source>
        <dbReference type="PROSITE" id="PS50240"/>
    </source>
</evidence>
<dbReference type="InterPro" id="IPR001254">
    <property type="entry name" value="Trypsin_dom"/>
</dbReference>
<organism evidence="11 12">
    <name type="scientific">Pinctada imbricata</name>
    <name type="common">Atlantic pearl-oyster</name>
    <name type="synonym">Pinctada martensii</name>
    <dbReference type="NCBI Taxonomy" id="66713"/>
    <lineage>
        <taxon>Eukaryota</taxon>
        <taxon>Metazoa</taxon>
        <taxon>Spiralia</taxon>
        <taxon>Lophotrochozoa</taxon>
        <taxon>Mollusca</taxon>
        <taxon>Bivalvia</taxon>
        <taxon>Autobranchia</taxon>
        <taxon>Pteriomorphia</taxon>
        <taxon>Pterioida</taxon>
        <taxon>Pterioidea</taxon>
        <taxon>Pteriidae</taxon>
        <taxon>Pinctada</taxon>
    </lineage>
</organism>
<dbReference type="Pfam" id="PF00057">
    <property type="entry name" value="Ldl_recept_a"/>
    <property type="match status" value="3"/>
</dbReference>
<dbReference type="InterPro" id="IPR036055">
    <property type="entry name" value="LDL_receptor-like_sf"/>
</dbReference>
<feature type="disulfide bond" evidence="7">
    <location>
        <begin position="11"/>
        <end position="29"/>
    </location>
</feature>
<evidence type="ECO:0000256" key="4">
    <source>
        <dbReference type="ARBA" id="ARBA00023157"/>
    </source>
</evidence>
<dbReference type="InterPro" id="IPR033116">
    <property type="entry name" value="TRYPSIN_SER"/>
</dbReference>
<evidence type="ECO:0000313" key="12">
    <source>
        <dbReference type="Proteomes" id="UP001186944"/>
    </source>
</evidence>
<dbReference type="CDD" id="cd00112">
    <property type="entry name" value="LDLa"/>
    <property type="match status" value="3"/>
</dbReference>
<evidence type="ECO:0000256" key="2">
    <source>
        <dbReference type="ARBA" id="ARBA00022801"/>
    </source>
</evidence>
<evidence type="ECO:0000256" key="1">
    <source>
        <dbReference type="ARBA" id="ARBA00022670"/>
    </source>
</evidence>
<dbReference type="SMART" id="SM00020">
    <property type="entry name" value="Tryp_SPc"/>
    <property type="match status" value="1"/>
</dbReference>
<dbReference type="Gene3D" id="2.40.10.10">
    <property type="entry name" value="Trypsin-like serine proteases"/>
    <property type="match status" value="1"/>
</dbReference>
<keyword evidence="4 7" id="KW-1015">Disulfide bond</keyword>
<comment type="similarity">
    <text evidence="6">Belongs to the peptidase S1 family. CLIP subfamily.</text>
</comment>
<dbReference type="InterPro" id="IPR002172">
    <property type="entry name" value="LDrepeatLR_classA_rpt"/>
</dbReference>
<dbReference type="GO" id="GO:0016020">
    <property type="term" value="C:membrane"/>
    <property type="evidence" value="ECO:0007669"/>
    <property type="project" value="InterPro"/>
</dbReference>
<sequence length="396" mass="44221">FTACSSDEFRCDSGQCVPQTSRCDRYTHCQDKSDEYNCPDCLGFQCTNGLCLWSFIVQCNGQVDCDDLSDEINCAPKINQRKCDNGIQISNNQWCDGVDNCYDNSDETNCSCNPVYEHQCTDITCIRQEWVCDGYTDCISDETNFHLLSINGTDGQKLQIFLKGQNYSVCSSNWTTEWSDIICRGLGHRPGAYNYTNTPNFIEVTLGSVERSRSVHNHSVKLSSDLIYHYPGLTWTGLGPIYWDIALVRLERPVKFTAYISPICLPSVNEIFSEADTCFLAGWGYLGYNQATTPQFLREAKLKIWNPNDCKTNTVAMETEVNTTFTLCAGYSSGILSGCQGDSGGPLMCLSSRKRWTLAGVMSSGSNVCGSQSNLANRFTKTSAVLNWIERIITMK</sequence>
<dbReference type="GO" id="GO:0004252">
    <property type="term" value="F:serine-type endopeptidase activity"/>
    <property type="evidence" value="ECO:0007669"/>
    <property type="project" value="InterPro"/>
</dbReference>
<feature type="non-terminal residue" evidence="11">
    <location>
        <position position="1"/>
    </location>
</feature>
<dbReference type="InterPro" id="IPR009003">
    <property type="entry name" value="Peptidase_S1_PA"/>
</dbReference>
<feature type="disulfide bond" evidence="7">
    <location>
        <begin position="83"/>
        <end position="101"/>
    </location>
</feature>
<feature type="disulfide bond" evidence="7">
    <location>
        <begin position="4"/>
        <end position="16"/>
    </location>
</feature>
<keyword evidence="12" id="KW-1185">Reference proteome</keyword>
<dbReference type="AlphaFoldDB" id="A0AA89BYT2"/>